<dbReference type="Proteomes" id="UP001360560">
    <property type="component" value="Unassembled WGS sequence"/>
</dbReference>
<sequence length="79" mass="8598">MFHNDVFHLGSVDEYGNDLPDNYPDHLIGGSDDYHHGGDGAGGSAQPSAHFVNSLRQEGGHNKRSVHHTKKGDGYWGNI</sequence>
<evidence type="ECO:0000313" key="2">
    <source>
        <dbReference type="EMBL" id="GMM34770.1"/>
    </source>
</evidence>
<dbReference type="GeneID" id="90072749"/>
<gene>
    <name evidence="2" type="ORF">DASC09_020950</name>
</gene>
<reference evidence="2 3" key="1">
    <citation type="journal article" date="2023" name="Elife">
        <title>Identification of key yeast species and microbe-microbe interactions impacting larval growth of Drosophila in the wild.</title>
        <authorList>
            <person name="Mure A."/>
            <person name="Sugiura Y."/>
            <person name="Maeda R."/>
            <person name="Honda K."/>
            <person name="Sakurai N."/>
            <person name="Takahashi Y."/>
            <person name="Watada M."/>
            <person name="Katoh T."/>
            <person name="Gotoh A."/>
            <person name="Gotoh Y."/>
            <person name="Taniguchi I."/>
            <person name="Nakamura K."/>
            <person name="Hayashi T."/>
            <person name="Katayama T."/>
            <person name="Uemura T."/>
            <person name="Hattori Y."/>
        </authorList>
    </citation>
    <scope>NUCLEOTIDE SEQUENCE [LARGE SCALE GENOMIC DNA]</scope>
    <source>
        <strain evidence="2 3">SC-9</strain>
    </source>
</reference>
<accession>A0AAV5QJU6</accession>
<comment type="caution">
    <text evidence="2">The sequence shown here is derived from an EMBL/GenBank/DDBJ whole genome shotgun (WGS) entry which is preliminary data.</text>
</comment>
<feature type="region of interest" description="Disordered" evidence="1">
    <location>
        <begin position="23"/>
        <end position="79"/>
    </location>
</feature>
<dbReference type="RefSeq" id="XP_064851770.1">
    <property type="nucleotide sequence ID" value="XM_064995698.1"/>
</dbReference>
<proteinExistence type="predicted"/>
<dbReference type="EMBL" id="BTFZ01000003">
    <property type="protein sequence ID" value="GMM34770.1"/>
    <property type="molecule type" value="Genomic_DNA"/>
</dbReference>
<name>A0AAV5QJU6_9ASCO</name>
<evidence type="ECO:0000313" key="3">
    <source>
        <dbReference type="Proteomes" id="UP001360560"/>
    </source>
</evidence>
<keyword evidence="3" id="KW-1185">Reference proteome</keyword>
<dbReference type="AlphaFoldDB" id="A0AAV5QJU6"/>
<evidence type="ECO:0000256" key="1">
    <source>
        <dbReference type="SAM" id="MobiDB-lite"/>
    </source>
</evidence>
<protein>
    <submittedName>
        <fullName evidence="2">Uncharacterized protein</fullName>
    </submittedName>
</protein>
<organism evidence="2 3">
    <name type="scientific">Saccharomycopsis crataegensis</name>
    <dbReference type="NCBI Taxonomy" id="43959"/>
    <lineage>
        <taxon>Eukaryota</taxon>
        <taxon>Fungi</taxon>
        <taxon>Dikarya</taxon>
        <taxon>Ascomycota</taxon>
        <taxon>Saccharomycotina</taxon>
        <taxon>Saccharomycetes</taxon>
        <taxon>Saccharomycopsidaceae</taxon>
        <taxon>Saccharomycopsis</taxon>
    </lineage>
</organism>